<dbReference type="OrthoDB" id="10353637at2759"/>
<dbReference type="Gene3D" id="2.60.120.40">
    <property type="match status" value="1"/>
</dbReference>
<comment type="subcellular location">
    <subcellularLocation>
        <location evidence="1">Secreted</location>
    </subcellularLocation>
</comment>
<dbReference type="EMBL" id="CAJPWZ010002572">
    <property type="protein sequence ID" value="CAG2240726.1"/>
    <property type="molecule type" value="Genomic_DNA"/>
</dbReference>
<feature type="domain" description="C1q" evidence="3">
    <location>
        <begin position="260"/>
        <end position="339"/>
    </location>
</feature>
<evidence type="ECO:0000256" key="2">
    <source>
        <dbReference type="ARBA" id="ARBA00022525"/>
    </source>
</evidence>
<comment type="caution">
    <text evidence="4">The sequence shown here is derived from an EMBL/GenBank/DDBJ whole genome shotgun (WGS) entry which is preliminary data.</text>
</comment>
<dbReference type="InterPro" id="IPR001073">
    <property type="entry name" value="C1q_dom"/>
</dbReference>
<dbReference type="SUPFAM" id="SSF49842">
    <property type="entry name" value="TNF-like"/>
    <property type="match status" value="1"/>
</dbReference>
<gene>
    <name evidence="4" type="ORF">MEDL_53015</name>
</gene>
<evidence type="ECO:0000313" key="4">
    <source>
        <dbReference type="EMBL" id="CAG2240726.1"/>
    </source>
</evidence>
<dbReference type="InterPro" id="IPR050392">
    <property type="entry name" value="Collagen/C1q_domain"/>
</dbReference>
<keyword evidence="2" id="KW-0964">Secreted</keyword>
<sequence>MYSDSIITQETVLVQDIAAIGLTTYTSAIVQRQTIARQLDSHYDTIQSDIIGVKESKLGTNENQFQSTDQYKAETTILEKVLEKLVRLEIKMDAWEKSINSKFDEMNNIKKQTETFVKSVQEARLQDQTRFNKSYQEIVEHFKTQADNETDIYGDQINALLESLSSKIDVFTEAEKKWESDKQSMQFSFDKQQRRFNSSYAQIVENFNVNFNKKLQDLISNIQPVVVTGCYVGGGTVSAGSLKFPDIKTSIRVSNLSSFKSTGKFTCQVPGYYYIAVTLMSVDANTKIEIMKNSVAIHWQFMTGYTKEQSNWTPGAAAVALELKYNDNVWIKLVSSRNIHQSCLTIFKIN</sequence>
<accession>A0A8S3UAZ6</accession>
<dbReference type="GO" id="GO:0005581">
    <property type="term" value="C:collagen trimer"/>
    <property type="evidence" value="ECO:0007669"/>
    <property type="project" value="UniProtKB-KW"/>
</dbReference>
<evidence type="ECO:0000259" key="3">
    <source>
        <dbReference type="Pfam" id="PF00386"/>
    </source>
</evidence>
<organism evidence="4 5">
    <name type="scientific">Mytilus edulis</name>
    <name type="common">Blue mussel</name>
    <dbReference type="NCBI Taxonomy" id="6550"/>
    <lineage>
        <taxon>Eukaryota</taxon>
        <taxon>Metazoa</taxon>
        <taxon>Spiralia</taxon>
        <taxon>Lophotrochozoa</taxon>
        <taxon>Mollusca</taxon>
        <taxon>Bivalvia</taxon>
        <taxon>Autobranchia</taxon>
        <taxon>Pteriomorphia</taxon>
        <taxon>Mytilida</taxon>
        <taxon>Mytiloidea</taxon>
        <taxon>Mytilidae</taxon>
        <taxon>Mytilinae</taxon>
        <taxon>Mytilus</taxon>
    </lineage>
</organism>
<dbReference type="Pfam" id="PF00386">
    <property type="entry name" value="C1q"/>
    <property type="match status" value="1"/>
</dbReference>
<keyword evidence="5" id="KW-1185">Reference proteome</keyword>
<evidence type="ECO:0000313" key="5">
    <source>
        <dbReference type="Proteomes" id="UP000683360"/>
    </source>
</evidence>
<name>A0A8S3UAZ6_MYTED</name>
<dbReference type="AlphaFoldDB" id="A0A8S3UAZ6"/>
<proteinExistence type="predicted"/>
<protein>
    <recommendedName>
        <fullName evidence="3">C1q domain-containing protein</fullName>
    </recommendedName>
</protein>
<dbReference type="PANTHER" id="PTHR15427:SF33">
    <property type="entry name" value="COLLAGEN IV NC1 DOMAIN-CONTAINING PROTEIN"/>
    <property type="match status" value="1"/>
</dbReference>
<reference evidence="4" key="1">
    <citation type="submission" date="2021-03" db="EMBL/GenBank/DDBJ databases">
        <authorList>
            <person name="Bekaert M."/>
        </authorList>
    </citation>
    <scope>NUCLEOTIDE SEQUENCE</scope>
</reference>
<dbReference type="InterPro" id="IPR008983">
    <property type="entry name" value="Tumour_necrosis_fac-like_dom"/>
</dbReference>
<dbReference type="PANTHER" id="PTHR15427">
    <property type="entry name" value="EMILIN ELASTIN MICROFIBRIL INTERFACE-LOCATED PROTEIN ELASTIN MICROFIBRIL INTERFACER"/>
    <property type="match status" value="1"/>
</dbReference>
<evidence type="ECO:0000256" key="1">
    <source>
        <dbReference type="ARBA" id="ARBA00004613"/>
    </source>
</evidence>
<dbReference type="Proteomes" id="UP000683360">
    <property type="component" value="Unassembled WGS sequence"/>
</dbReference>